<dbReference type="EMBL" id="JACHJS010000001">
    <property type="protein sequence ID" value="MBB4969092.1"/>
    <property type="molecule type" value="Genomic_DNA"/>
</dbReference>
<reference evidence="1 2" key="1">
    <citation type="submission" date="2020-08" db="EMBL/GenBank/DDBJ databases">
        <title>Sequencing the genomes of 1000 actinobacteria strains.</title>
        <authorList>
            <person name="Klenk H.-P."/>
        </authorList>
    </citation>
    <scope>NUCLEOTIDE SEQUENCE [LARGE SCALE GENOMIC DNA]</scope>
    <source>
        <strain evidence="1 2">DSM 45084</strain>
    </source>
</reference>
<comment type="caution">
    <text evidence="1">The sequence shown here is derived from an EMBL/GenBank/DDBJ whole genome shotgun (WGS) entry which is preliminary data.</text>
</comment>
<dbReference type="Proteomes" id="UP000542674">
    <property type="component" value="Unassembled WGS sequence"/>
</dbReference>
<proteinExistence type="predicted"/>
<organism evidence="1 2">
    <name type="scientific">Saccharothrix violaceirubra</name>
    <dbReference type="NCBI Taxonomy" id="413306"/>
    <lineage>
        <taxon>Bacteria</taxon>
        <taxon>Bacillati</taxon>
        <taxon>Actinomycetota</taxon>
        <taxon>Actinomycetes</taxon>
        <taxon>Pseudonocardiales</taxon>
        <taxon>Pseudonocardiaceae</taxon>
        <taxon>Saccharothrix</taxon>
    </lineage>
</organism>
<dbReference type="AlphaFoldDB" id="A0A7W7WZA2"/>
<evidence type="ECO:0000313" key="2">
    <source>
        <dbReference type="Proteomes" id="UP000542674"/>
    </source>
</evidence>
<keyword evidence="2" id="KW-1185">Reference proteome</keyword>
<name>A0A7W7WZA2_9PSEU</name>
<gene>
    <name evidence="1" type="ORF">F4559_006451</name>
</gene>
<accession>A0A7W7WZA2</accession>
<dbReference type="RefSeq" id="WP_184674800.1">
    <property type="nucleotide sequence ID" value="NZ_BAABAI010000043.1"/>
</dbReference>
<protein>
    <submittedName>
        <fullName evidence="1">Uncharacterized protein</fullName>
    </submittedName>
</protein>
<sequence length="62" mass="6512">MGELFSLVDLLGEPAIQLSIDDALAEVAEQNTAAATVENDVMPSTWELIPRETITGQGVLGA</sequence>
<evidence type="ECO:0000313" key="1">
    <source>
        <dbReference type="EMBL" id="MBB4969092.1"/>
    </source>
</evidence>